<keyword evidence="3" id="KW-1185">Reference proteome</keyword>
<name>A0A9W6XB68_9STRA</name>
<comment type="caution">
    <text evidence="2">The sequence shown here is derived from an EMBL/GenBank/DDBJ whole genome shotgun (WGS) entry which is preliminary data.</text>
</comment>
<reference evidence="2" key="1">
    <citation type="submission" date="2023-04" db="EMBL/GenBank/DDBJ databases">
        <title>Phytophthora lilii NBRC 32176.</title>
        <authorList>
            <person name="Ichikawa N."/>
            <person name="Sato H."/>
            <person name="Tonouchi N."/>
        </authorList>
    </citation>
    <scope>NUCLEOTIDE SEQUENCE</scope>
    <source>
        <strain evidence="2">NBRC 32176</strain>
    </source>
</reference>
<feature type="coiled-coil region" evidence="1">
    <location>
        <begin position="33"/>
        <end position="109"/>
    </location>
</feature>
<gene>
    <name evidence="2" type="ORF">Plil01_001489600</name>
</gene>
<dbReference type="Proteomes" id="UP001165083">
    <property type="component" value="Unassembled WGS sequence"/>
</dbReference>
<evidence type="ECO:0000313" key="2">
    <source>
        <dbReference type="EMBL" id="GMF35016.1"/>
    </source>
</evidence>
<accession>A0A9W6XB68</accession>
<dbReference type="AlphaFoldDB" id="A0A9W6XB68"/>
<evidence type="ECO:0000313" key="3">
    <source>
        <dbReference type="Proteomes" id="UP001165083"/>
    </source>
</evidence>
<protein>
    <submittedName>
        <fullName evidence="2">Unnamed protein product</fullName>
    </submittedName>
</protein>
<sequence length="109" mass="13055">MDTFTLLLDWLEDLDKYLNDDDEYSSPSNDEEAAKLVEEKKLDEKRRKNLDDNLEALNDAILNSVHNIRRQSIAEYDHDDNLQRLHDTRRQLLKRMVKLRSAMKKLRKL</sequence>
<keyword evidence="1" id="KW-0175">Coiled coil</keyword>
<evidence type="ECO:0000256" key="1">
    <source>
        <dbReference type="SAM" id="Coils"/>
    </source>
</evidence>
<organism evidence="2 3">
    <name type="scientific">Phytophthora lilii</name>
    <dbReference type="NCBI Taxonomy" id="2077276"/>
    <lineage>
        <taxon>Eukaryota</taxon>
        <taxon>Sar</taxon>
        <taxon>Stramenopiles</taxon>
        <taxon>Oomycota</taxon>
        <taxon>Peronosporomycetes</taxon>
        <taxon>Peronosporales</taxon>
        <taxon>Peronosporaceae</taxon>
        <taxon>Phytophthora</taxon>
    </lineage>
</organism>
<dbReference type="EMBL" id="BSXW01001237">
    <property type="protein sequence ID" value="GMF35016.1"/>
    <property type="molecule type" value="Genomic_DNA"/>
</dbReference>
<proteinExistence type="predicted"/>